<dbReference type="InterPro" id="IPR052894">
    <property type="entry name" value="AsmA-related"/>
</dbReference>
<dbReference type="Proteomes" id="UP000256774">
    <property type="component" value="Unassembled WGS sequence"/>
</dbReference>
<name>A0A3E0H8K9_9GAMM</name>
<dbReference type="PANTHER" id="PTHR30441">
    <property type="entry name" value="DUF748 DOMAIN-CONTAINING PROTEIN"/>
    <property type="match status" value="1"/>
</dbReference>
<organism evidence="3 4">
    <name type="scientific">Paraperlucidibaca baekdonensis</name>
    <dbReference type="NCBI Taxonomy" id="748120"/>
    <lineage>
        <taxon>Bacteria</taxon>
        <taxon>Pseudomonadati</taxon>
        <taxon>Pseudomonadota</taxon>
        <taxon>Gammaproteobacteria</taxon>
        <taxon>Moraxellales</taxon>
        <taxon>Moraxellaceae</taxon>
        <taxon>Paraperlucidibaca</taxon>
    </lineage>
</organism>
<dbReference type="GO" id="GO:0005886">
    <property type="term" value="C:plasma membrane"/>
    <property type="evidence" value="ECO:0007669"/>
    <property type="project" value="TreeGrafter"/>
</dbReference>
<dbReference type="OrthoDB" id="9766390at2"/>
<keyword evidence="4" id="KW-1185">Reference proteome</keyword>
<gene>
    <name evidence="3" type="ORF">DFR26_0264</name>
</gene>
<accession>A0A3E0H8K9</accession>
<evidence type="ECO:0000259" key="2">
    <source>
        <dbReference type="Pfam" id="PF05170"/>
    </source>
</evidence>
<dbReference type="RefSeq" id="WP_116207137.1">
    <property type="nucleotide sequence ID" value="NZ_QUNR01000001.1"/>
</dbReference>
<protein>
    <submittedName>
        <fullName evidence="3">AsmA-like protein</fullName>
    </submittedName>
</protein>
<sequence length="798" mass="85094">MKRVLKWIAGIVALLVVSVSALAAYVVFVLDPNDYKQALTDVVKQKTDMDLALTGDLAWKLYPSIGISLGETSLKDATLDETLVAVKQASVSVELLPLLKGTASVDAVELDGASVRFVQYADGKTSWDTLLAKLKSPEEDKPSQQVAFNVDSLNISNTQLTLVDKAAGVTRKVDKIAVQASDIDPTNAFPLSASFNISQVDDAGKNFLAENSLKALITLNLDAQKPHIEDLTLNSALSGNMLPAPITLTLNAQTIDADLAAQQHAVAGLNLDVTYADPSRPAPISANISADIKADVAKGEASISPLRVTTTVTDKALAKPMAVALDTAVTANWKVGDISVPKLVATLDKIRLEANARVQLPALASGAENIMAGMKVSGKLSTNAFNPRDVMANLGITPPVTKDPKALSSVSLSANLTGDERAVLAKNLRIALDGSTISGEAGVRELPKARIYARLNLDKLNADNYLPPESAATAKAPADKSETKQQVEALLPVELLREQNLDIGFKAGALTIMSYPITQLSLQAAARDGLVNVSEFRGQVADGSFSVPATIDVRGKQPVITLKPTLNKIDLGPIAQKALNQDVFAGRMNFNGDVTVRGNDVDSWIASAKGPNTLRLNDGQIKGVNVRDALFNALGQYQALLPALTGRDIDSLKSKIGNTDIVSLLGEITLDQGVVRNESMKADLKDIQVGGSGTFNLQSNDVDYRFQLKLDKKYWGEKYAKMADYAIPVRCNGNLAGSLATLCGLDKSGMQSLVGQVAKARLSEEVEKQKGKLEEKLTEKLAPAQKEAVKQIFDLFKR</sequence>
<evidence type="ECO:0000313" key="3">
    <source>
        <dbReference type="EMBL" id="REH40066.1"/>
    </source>
</evidence>
<dbReference type="InterPro" id="IPR007844">
    <property type="entry name" value="AsmA"/>
</dbReference>
<feature type="domain" description="AsmA" evidence="2">
    <location>
        <begin position="1"/>
        <end position="678"/>
    </location>
</feature>
<dbReference type="AlphaFoldDB" id="A0A3E0H8K9"/>
<feature type="chain" id="PRO_5017733060" evidence="1">
    <location>
        <begin position="24"/>
        <end position="798"/>
    </location>
</feature>
<reference evidence="3 4" key="1">
    <citation type="submission" date="2018-08" db="EMBL/GenBank/DDBJ databases">
        <title>Genomic Encyclopedia of Type Strains, Phase IV (KMG-IV): sequencing the most valuable type-strain genomes for metagenomic binning, comparative biology and taxonomic classification.</title>
        <authorList>
            <person name="Goeker M."/>
        </authorList>
    </citation>
    <scope>NUCLEOTIDE SEQUENCE [LARGE SCALE GENOMIC DNA]</scope>
    <source>
        <strain evidence="3 4">DSM 26022</strain>
    </source>
</reference>
<proteinExistence type="predicted"/>
<evidence type="ECO:0000313" key="4">
    <source>
        <dbReference type="Proteomes" id="UP000256774"/>
    </source>
</evidence>
<comment type="caution">
    <text evidence="3">The sequence shown here is derived from an EMBL/GenBank/DDBJ whole genome shotgun (WGS) entry which is preliminary data.</text>
</comment>
<evidence type="ECO:0000256" key="1">
    <source>
        <dbReference type="SAM" id="SignalP"/>
    </source>
</evidence>
<dbReference type="GO" id="GO:0090313">
    <property type="term" value="P:regulation of protein targeting to membrane"/>
    <property type="evidence" value="ECO:0007669"/>
    <property type="project" value="TreeGrafter"/>
</dbReference>
<feature type="signal peptide" evidence="1">
    <location>
        <begin position="1"/>
        <end position="23"/>
    </location>
</feature>
<keyword evidence="1" id="KW-0732">Signal</keyword>
<dbReference type="Pfam" id="PF05170">
    <property type="entry name" value="AsmA"/>
    <property type="match status" value="1"/>
</dbReference>
<dbReference type="EMBL" id="QUNR01000001">
    <property type="protein sequence ID" value="REH40066.1"/>
    <property type="molecule type" value="Genomic_DNA"/>
</dbReference>
<dbReference type="PANTHER" id="PTHR30441:SF4">
    <property type="entry name" value="PROTEIN ASMA"/>
    <property type="match status" value="1"/>
</dbReference>